<evidence type="ECO:0000313" key="3">
    <source>
        <dbReference type="EMBL" id="VUX13907.1"/>
    </source>
</evidence>
<organism evidence="3 4">
    <name type="scientific">Dorea formicigenerans</name>
    <dbReference type="NCBI Taxonomy" id="39486"/>
    <lineage>
        <taxon>Bacteria</taxon>
        <taxon>Bacillati</taxon>
        <taxon>Bacillota</taxon>
        <taxon>Clostridia</taxon>
        <taxon>Lachnospirales</taxon>
        <taxon>Lachnospiraceae</taxon>
        <taxon>Dorea</taxon>
    </lineage>
</organism>
<keyword evidence="2" id="KW-0472">Membrane</keyword>
<proteinExistence type="predicted"/>
<feature type="compositionally biased region" description="Basic and acidic residues" evidence="1">
    <location>
        <begin position="177"/>
        <end position="197"/>
    </location>
</feature>
<evidence type="ECO:0008006" key="5">
    <source>
        <dbReference type="Google" id="ProtNLM"/>
    </source>
</evidence>
<accession>A0A564U313</accession>
<feature type="compositionally biased region" description="Basic and acidic residues" evidence="1">
    <location>
        <begin position="136"/>
        <end position="163"/>
    </location>
</feature>
<reference evidence="3 4" key="1">
    <citation type="submission" date="2019-07" db="EMBL/GenBank/DDBJ databases">
        <authorList>
            <person name="Hibberd C M."/>
            <person name="Gehrig L. J."/>
            <person name="Chang H.-W."/>
            <person name="Venkatesh S."/>
        </authorList>
    </citation>
    <scope>NUCLEOTIDE SEQUENCE [LARGE SCALE GENOMIC DNA]</scope>
    <source>
        <strain evidence="3">Dorea_formicigenerans_SSTS_Bg7063</strain>
    </source>
</reference>
<feature type="compositionally biased region" description="Polar residues" evidence="1">
    <location>
        <begin position="164"/>
        <end position="173"/>
    </location>
</feature>
<dbReference type="AlphaFoldDB" id="A0A564U313"/>
<feature type="transmembrane region" description="Helical" evidence="2">
    <location>
        <begin position="7"/>
        <end position="33"/>
    </location>
</feature>
<keyword evidence="2" id="KW-0812">Transmembrane</keyword>
<dbReference type="EMBL" id="CABHNI010000034">
    <property type="protein sequence ID" value="VUX13907.1"/>
    <property type="molecule type" value="Genomic_DNA"/>
</dbReference>
<evidence type="ECO:0000313" key="4">
    <source>
        <dbReference type="Proteomes" id="UP000358366"/>
    </source>
</evidence>
<dbReference type="InterPro" id="IPR021338">
    <property type="entry name" value="DUF2953"/>
</dbReference>
<evidence type="ECO:0000256" key="1">
    <source>
        <dbReference type="SAM" id="MobiDB-lite"/>
    </source>
</evidence>
<dbReference type="RefSeq" id="WP_105308583.1">
    <property type="nucleotide sequence ID" value="NZ_CABHNI010000034.1"/>
</dbReference>
<feature type="region of interest" description="Disordered" evidence="1">
    <location>
        <begin position="102"/>
        <end position="197"/>
    </location>
</feature>
<name>A0A564U313_9FIRM</name>
<sequence length="353" mass="41170">MLHILILILKIIGIIIAVILGILLLLIAIFLFVPVHYEVQGRCDGDLDSLKGKVQVTWLLQLVRADILYKNGKMKWRLRFAWIKRGNTGAGKKQKEVQTLQKQAEISEIEEEEKTEISEIEEEEKTEISEIEEEEKSNHEKSITETDKIEKNEPEKFTEKSEENLATPQTIRQKSAHAPESEKWKTEKEIPEKEKSVDREKNGSFYQRILSWIQKIKCTFGKLCDKIKALSGKKEKLEEFLRDEVHKGAYHKCKKELFRLMKHLKPKKADVRIIYGFDDPYHTGQALAVFGVLYPFVGGCISVTPDFGHQVLKGSAYLKGKIYLWHFVQSGWKLIWNRNVRQTYRDIRNFKIK</sequence>
<dbReference type="Proteomes" id="UP000358366">
    <property type="component" value="Unassembled WGS sequence"/>
</dbReference>
<gene>
    <name evidence="3" type="ORF">DFSSTS7063_00043</name>
</gene>
<feature type="compositionally biased region" description="Acidic residues" evidence="1">
    <location>
        <begin position="107"/>
        <end position="135"/>
    </location>
</feature>
<evidence type="ECO:0000256" key="2">
    <source>
        <dbReference type="SAM" id="Phobius"/>
    </source>
</evidence>
<keyword evidence="2" id="KW-1133">Transmembrane helix</keyword>
<dbReference type="Pfam" id="PF11167">
    <property type="entry name" value="DUF2953"/>
    <property type="match status" value="1"/>
</dbReference>
<protein>
    <recommendedName>
        <fullName evidence="5">DUF2953 domain-containing protein</fullName>
    </recommendedName>
</protein>